<evidence type="ECO:0000256" key="1">
    <source>
        <dbReference type="SAM" id="MobiDB-lite"/>
    </source>
</evidence>
<proteinExistence type="predicted"/>
<evidence type="ECO:0000313" key="2">
    <source>
        <dbReference type="EMBL" id="QID06107.1"/>
    </source>
</evidence>
<feature type="region of interest" description="Disordered" evidence="1">
    <location>
        <begin position="42"/>
        <end position="63"/>
    </location>
</feature>
<organism evidence="2">
    <name type="scientific">Borely moumouvirus</name>
    <dbReference type="NCBI Taxonomy" id="2712067"/>
    <lineage>
        <taxon>Viruses</taxon>
        <taxon>Varidnaviria</taxon>
        <taxon>Bamfordvirae</taxon>
        <taxon>Nucleocytoviricota</taxon>
        <taxon>Megaviricetes</taxon>
        <taxon>Imitervirales</taxon>
        <taxon>Mimiviridae</taxon>
        <taxon>Megamimivirinae</taxon>
        <taxon>Moumouvirus</taxon>
    </lineage>
</organism>
<dbReference type="EMBL" id="MN175499">
    <property type="protein sequence ID" value="QID06107.1"/>
    <property type="molecule type" value="Genomic_DNA"/>
</dbReference>
<name>A0A6G6AC17_9VIRU</name>
<reference evidence="2" key="1">
    <citation type="submission" date="2019-07" db="EMBL/GenBank/DDBJ databases">
        <title>The discovery of a new lineage B mimivirus raises questions about particles surface fibrils.</title>
        <authorList>
            <person name="Silva L.K.S."/>
            <person name="Rodrigues R.A.L."/>
            <person name="Andrade A.C.S.P."/>
            <person name="Hikida H."/>
            <person name="Andreani J."/>
            <person name="Levasseur A."/>
            <person name="La Scola B."/>
            <person name="Abrahao J.S."/>
        </authorList>
    </citation>
    <scope>NUCLEOTIDE SEQUENCE</scope>
    <source>
        <strain evidence="2">B60</strain>
    </source>
</reference>
<sequence>MNNNPNDKPGNYKILFSNTNFVGTNILMNTMFTCKKTPQAEQMLQDSHERQKQINKDFGRYIN</sequence>
<protein>
    <submittedName>
        <fullName evidence="2">Uncharacterized protein</fullName>
    </submittedName>
</protein>
<feature type="compositionally biased region" description="Basic and acidic residues" evidence="1">
    <location>
        <begin position="46"/>
        <end position="63"/>
    </location>
</feature>
<accession>A0A6G6AC17</accession>